<evidence type="ECO:0000313" key="7">
    <source>
        <dbReference type="EMBL" id="RNL49812.1"/>
    </source>
</evidence>
<feature type="transmembrane region" description="Helical" evidence="6">
    <location>
        <begin position="78"/>
        <end position="98"/>
    </location>
</feature>
<dbReference type="GO" id="GO:0016020">
    <property type="term" value="C:membrane"/>
    <property type="evidence" value="ECO:0007669"/>
    <property type="project" value="UniProtKB-SubCell"/>
</dbReference>
<evidence type="ECO:0000256" key="6">
    <source>
        <dbReference type="SAM" id="Phobius"/>
    </source>
</evidence>
<keyword evidence="4 6" id="KW-1133">Transmembrane helix</keyword>
<feature type="transmembrane region" description="Helical" evidence="6">
    <location>
        <begin position="42"/>
        <end position="66"/>
    </location>
</feature>
<feature type="transmembrane region" description="Helical" evidence="6">
    <location>
        <begin position="256"/>
        <end position="278"/>
    </location>
</feature>
<evidence type="ECO:0000256" key="4">
    <source>
        <dbReference type="ARBA" id="ARBA00022989"/>
    </source>
</evidence>
<dbReference type="RefSeq" id="WP_123256585.1">
    <property type="nucleotide sequence ID" value="NZ_RBED01000137.1"/>
</dbReference>
<dbReference type="PANTHER" id="PTHR11101">
    <property type="entry name" value="PHOSPHATE TRANSPORTER"/>
    <property type="match status" value="1"/>
</dbReference>
<organism evidence="7 8">
    <name type="scientific">Arthrobacter oryzae</name>
    <dbReference type="NCBI Taxonomy" id="409290"/>
    <lineage>
        <taxon>Bacteria</taxon>
        <taxon>Bacillati</taxon>
        <taxon>Actinomycetota</taxon>
        <taxon>Actinomycetes</taxon>
        <taxon>Micrococcales</taxon>
        <taxon>Micrococcaceae</taxon>
        <taxon>Arthrobacter</taxon>
    </lineage>
</organism>
<keyword evidence="5 6" id="KW-0472">Membrane</keyword>
<evidence type="ECO:0000256" key="5">
    <source>
        <dbReference type="ARBA" id="ARBA00023136"/>
    </source>
</evidence>
<feature type="transmembrane region" description="Helical" evidence="6">
    <location>
        <begin position="104"/>
        <end position="123"/>
    </location>
</feature>
<evidence type="ECO:0000256" key="3">
    <source>
        <dbReference type="ARBA" id="ARBA00022692"/>
    </source>
</evidence>
<protein>
    <submittedName>
        <fullName evidence="7">Anion permease</fullName>
    </submittedName>
</protein>
<comment type="caution">
    <text evidence="7">The sequence shown here is derived from an EMBL/GenBank/DDBJ whole genome shotgun (WGS) entry which is preliminary data.</text>
</comment>
<dbReference type="InterPro" id="IPR001204">
    <property type="entry name" value="Phos_transporter"/>
</dbReference>
<dbReference type="OrthoDB" id="9779554at2"/>
<gene>
    <name evidence="7" type="ORF">D7003_16850</name>
</gene>
<feature type="transmembrane region" description="Helical" evidence="6">
    <location>
        <begin position="135"/>
        <end position="158"/>
    </location>
</feature>
<dbReference type="GO" id="GO:0005315">
    <property type="term" value="F:phosphate transmembrane transporter activity"/>
    <property type="evidence" value="ECO:0007669"/>
    <property type="project" value="InterPro"/>
</dbReference>
<accession>A0A3N0BMR4</accession>
<sequence>MTIVFFTLVVLAAGVFAFLNGFKDASSSVAVAVRTRALTPTVAVLLAGLFNFIGAALSATLVLEVSRTWISLPPGDNGLTIVLAGLLSAAAWGLYTWWRGIPASSTHALIGGLAGASVGNIATGGIPVTGVDSSLLLQVVLPLVLSPAIAFAAAYALVWPAHWAARYTPPNVVNSRSRRSQAVAAGAVAFAHGLQDGQRTSAILVLALLAAGLSDGASLPPWVAVLTAAMLAAGTLAGGWRISYTIGYRLSRIDPLRGFVALLWSSTLLLVGAVALHLPMSTTHTTTSAVLGAGANQNFSSVNRRLAIRILVYWLLTPAMAAAGAFVLQLALSPLAGK</sequence>
<evidence type="ECO:0000313" key="8">
    <source>
        <dbReference type="Proteomes" id="UP000273807"/>
    </source>
</evidence>
<dbReference type="GO" id="GO:0035435">
    <property type="term" value="P:phosphate ion transmembrane transport"/>
    <property type="evidence" value="ECO:0007669"/>
    <property type="project" value="TreeGrafter"/>
</dbReference>
<proteinExistence type="predicted"/>
<keyword evidence="2" id="KW-0813">Transport</keyword>
<dbReference type="Pfam" id="PF01384">
    <property type="entry name" value="PHO4"/>
    <property type="match status" value="1"/>
</dbReference>
<dbReference type="AlphaFoldDB" id="A0A3N0BMR4"/>
<dbReference type="Proteomes" id="UP000273807">
    <property type="component" value="Unassembled WGS sequence"/>
</dbReference>
<dbReference type="PANTHER" id="PTHR11101:SF80">
    <property type="entry name" value="PHOSPHATE TRANSPORTER"/>
    <property type="match status" value="1"/>
</dbReference>
<feature type="transmembrane region" description="Helical" evidence="6">
    <location>
        <begin position="222"/>
        <end position="244"/>
    </location>
</feature>
<reference evidence="7 8" key="1">
    <citation type="submission" date="2018-10" db="EMBL/GenBank/DDBJ databases">
        <title>Genome sequencing of Arthrobacter oryzae TNB02.</title>
        <authorList>
            <person name="Cho Y.-J."/>
            <person name="Cho A."/>
            <person name="Kim O.-S."/>
        </authorList>
    </citation>
    <scope>NUCLEOTIDE SEQUENCE [LARGE SCALE GENOMIC DNA]</scope>
    <source>
        <strain evidence="7 8">TNB02</strain>
    </source>
</reference>
<evidence type="ECO:0000256" key="1">
    <source>
        <dbReference type="ARBA" id="ARBA00004141"/>
    </source>
</evidence>
<keyword evidence="8" id="KW-1185">Reference proteome</keyword>
<keyword evidence="3 6" id="KW-0812">Transmembrane</keyword>
<evidence type="ECO:0000256" key="2">
    <source>
        <dbReference type="ARBA" id="ARBA00022448"/>
    </source>
</evidence>
<feature type="transmembrane region" description="Helical" evidence="6">
    <location>
        <begin position="311"/>
        <end position="332"/>
    </location>
</feature>
<dbReference type="EMBL" id="RBED01000137">
    <property type="protein sequence ID" value="RNL49812.1"/>
    <property type="molecule type" value="Genomic_DNA"/>
</dbReference>
<comment type="subcellular location">
    <subcellularLocation>
        <location evidence="1">Membrane</location>
        <topology evidence="1">Multi-pass membrane protein</topology>
    </subcellularLocation>
</comment>
<name>A0A3N0BMR4_9MICC</name>